<dbReference type="PANTHER" id="PTHR11699">
    <property type="entry name" value="ALDEHYDE DEHYDROGENASE-RELATED"/>
    <property type="match status" value="1"/>
</dbReference>
<dbReference type="RefSeq" id="WP_101640937.1">
    <property type="nucleotide sequence ID" value="NZ_PGUY01000020.1"/>
</dbReference>
<dbReference type="Pfam" id="PF00171">
    <property type="entry name" value="Aldedh"/>
    <property type="match status" value="1"/>
</dbReference>
<evidence type="ECO:0000256" key="7">
    <source>
        <dbReference type="PROSITE-ProRule" id="PRU10007"/>
    </source>
</evidence>
<feature type="domain" description="Aldehyde dehydrogenase" evidence="9">
    <location>
        <begin position="20"/>
        <end position="482"/>
    </location>
</feature>
<dbReference type="InterPro" id="IPR016160">
    <property type="entry name" value="Ald_DH_CS_CYS"/>
</dbReference>
<comment type="caution">
    <text evidence="10">The sequence shown here is derived from an EMBL/GenBank/DDBJ whole genome shotgun (WGS) entry which is preliminary data.</text>
</comment>
<evidence type="ECO:0000256" key="1">
    <source>
        <dbReference type="ARBA" id="ARBA00009986"/>
    </source>
</evidence>
<dbReference type="InterPro" id="IPR016161">
    <property type="entry name" value="Ald_DH/histidinol_DH"/>
</dbReference>
<dbReference type="InterPro" id="IPR029510">
    <property type="entry name" value="Ald_DH_CS_GLU"/>
</dbReference>
<proteinExistence type="inferred from homology"/>
<feature type="active site" evidence="7">
    <location>
        <position position="256"/>
    </location>
</feature>
<evidence type="ECO:0000256" key="8">
    <source>
        <dbReference type="RuleBase" id="RU003345"/>
    </source>
</evidence>
<evidence type="ECO:0000256" key="3">
    <source>
        <dbReference type="ARBA" id="ARBA00050326"/>
    </source>
</evidence>
<dbReference type="FunFam" id="3.40.309.10:FF:000009">
    <property type="entry name" value="Aldehyde dehydrogenase A"/>
    <property type="match status" value="1"/>
</dbReference>
<keyword evidence="11" id="KW-1185">Reference proteome</keyword>
<evidence type="ECO:0000256" key="4">
    <source>
        <dbReference type="ARBA" id="ARBA00054572"/>
    </source>
</evidence>
<evidence type="ECO:0000256" key="5">
    <source>
        <dbReference type="ARBA" id="ARBA00066984"/>
    </source>
</evidence>
<comment type="function">
    <text evidence="4">Part of the sulfo-TAL (or sulfo-SFT) pathway, a D-sulfoquinovose degradation pathway that produces sulfolactate (SL). Catalyzes the oxidation of 3-sulfolactaldehyde (SLA) to sulfolactate (SL).</text>
</comment>
<dbReference type="PROSITE" id="PS00070">
    <property type="entry name" value="ALDEHYDE_DEHYDR_CYS"/>
    <property type="match status" value="1"/>
</dbReference>
<dbReference type="OrthoDB" id="9762913at2"/>
<dbReference type="GO" id="GO:0016620">
    <property type="term" value="F:oxidoreductase activity, acting on the aldehyde or oxo group of donors, NAD or NADP as acceptor"/>
    <property type="evidence" value="ECO:0007669"/>
    <property type="project" value="InterPro"/>
</dbReference>
<evidence type="ECO:0000313" key="11">
    <source>
        <dbReference type="Proteomes" id="UP000234748"/>
    </source>
</evidence>
<dbReference type="AlphaFoldDB" id="A0A2N5M8D3"/>
<dbReference type="EC" id="1.2.1.97" evidence="5"/>
<dbReference type="SUPFAM" id="SSF53720">
    <property type="entry name" value="ALDH-like"/>
    <property type="match status" value="1"/>
</dbReference>
<sequence length="486" mass="52587">MEQETFLGPKELGLYINGDWVKGSRDRYFDSINPATGESVGSCPSASPEEVDQAVESAKQAYKVWKHTPLPERAQYLWKAAALFEERKTEIAAMMTCEMGKVLAESLGEVGVVIETCKYMAGEGRRLFGETVASGAPDRQIMMIREPLGVVACITPWNFPVAMAGYKILAALVSGNTVVWKPASEVALSAQLFTDVFHEIGLPGGVLNLITGSGSAVGAHLARHKDVRVISFTGSTEVGIQLSETASRTLKRVSLELGGKNAAIVLKDADLDLAAEAIVKSAFTTTGQRCTAASRVIAEKDIHDELLQKVLGKTKKLKWGNGLEDGVDIGPLVNMQQLLTTEEYIKIAVSEGARIECGGKRASTDKGFYFEPAVLSNVKRDHRAAQEEIFGPVLAFIEADSFDDAIDINNSTEYGLSSSLFTGSLHYAHRGAREIESGLVYINNGTSNAEIGVAFGGTKQSGNGHREVSHHVFDIMTEWKSVYINY</sequence>
<organism evidence="10 11">
    <name type="scientific">Peribacillus deserti</name>
    <dbReference type="NCBI Taxonomy" id="673318"/>
    <lineage>
        <taxon>Bacteria</taxon>
        <taxon>Bacillati</taxon>
        <taxon>Bacillota</taxon>
        <taxon>Bacilli</taxon>
        <taxon>Bacillales</taxon>
        <taxon>Bacillaceae</taxon>
        <taxon>Peribacillus</taxon>
    </lineage>
</organism>
<dbReference type="EMBL" id="PGUY01000020">
    <property type="protein sequence ID" value="PLT30563.1"/>
    <property type="molecule type" value="Genomic_DNA"/>
</dbReference>
<name>A0A2N5M8D3_9BACI</name>
<protein>
    <recommendedName>
        <fullName evidence="6">3-sulfolactaldehyde dehydrogenase</fullName>
        <ecNumber evidence="5">1.2.1.97</ecNumber>
    </recommendedName>
</protein>
<accession>A0A2N5M8D3</accession>
<evidence type="ECO:0000256" key="2">
    <source>
        <dbReference type="ARBA" id="ARBA00023002"/>
    </source>
</evidence>
<evidence type="ECO:0000313" key="10">
    <source>
        <dbReference type="EMBL" id="PLT30563.1"/>
    </source>
</evidence>
<dbReference type="InterPro" id="IPR015590">
    <property type="entry name" value="Aldehyde_DH_dom"/>
</dbReference>
<dbReference type="Gene3D" id="3.40.309.10">
    <property type="entry name" value="Aldehyde Dehydrogenase, Chain A, domain 2"/>
    <property type="match status" value="1"/>
</dbReference>
<comment type="similarity">
    <text evidence="1 8">Belongs to the aldehyde dehydrogenase family.</text>
</comment>
<dbReference type="InterPro" id="IPR016162">
    <property type="entry name" value="Ald_DH_N"/>
</dbReference>
<evidence type="ECO:0000256" key="6">
    <source>
        <dbReference type="ARBA" id="ARBA00067277"/>
    </source>
</evidence>
<keyword evidence="2 8" id="KW-0560">Oxidoreductase</keyword>
<dbReference type="PROSITE" id="PS00687">
    <property type="entry name" value="ALDEHYDE_DEHYDR_GLU"/>
    <property type="match status" value="1"/>
</dbReference>
<evidence type="ECO:0000259" key="9">
    <source>
        <dbReference type="Pfam" id="PF00171"/>
    </source>
</evidence>
<dbReference type="InterPro" id="IPR016163">
    <property type="entry name" value="Ald_DH_C"/>
</dbReference>
<comment type="catalytic activity">
    <reaction evidence="3">
        <text>(2S)-3-sulfolactaldehyde + NAD(+) + H2O = (2S)-3-sulfolactate + NADH + 2 H(+)</text>
        <dbReference type="Rhea" id="RHEA:47932"/>
        <dbReference type="ChEBI" id="CHEBI:15377"/>
        <dbReference type="ChEBI" id="CHEBI:15378"/>
        <dbReference type="ChEBI" id="CHEBI:57540"/>
        <dbReference type="ChEBI" id="CHEBI:57945"/>
        <dbReference type="ChEBI" id="CHEBI:61289"/>
        <dbReference type="ChEBI" id="CHEBI:90109"/>
        <dbReference type="EC" id="1.2.1.97"/>
    </reaction>
    <physiologicalReaction direction="left-to-right" evidence="3">
        <dbReference type="Rhea" id="RHEA:47933"/>
    </physiologicalReaction>
</comment>
<dbReference type="Proteomes" id="UP000234748">
    <property type="component" value="Unassembled WGS sequence"/>
</dbReference>
<gene>
    <name evidence="10" type="ORF">CUU66_06870</name>
</gene>
<dbReference type="FunFam" id="3.40.605.10:FF:000007">
    <property type="entry name" value="NAD/NADP-dependent betaine aldehyde dehydrogenase"/>
    <property type="match status" value="1"/>
</dbReference>
<reference evidence="10 11" key="1">
    <citation type="submission" date="2017-11" db="EMBL/GenBank/DDBJ databases">
        <title>Comparitive Functional Genomics of Dry Heat Resistant strains isolated from the Viking Spacecraft.</title>
        <authorList>
            <person name="Seuylemezian A."/>
            <person name="Cooper K."/>
            <person name="Vaishampayan P."/>
        </authorList>
    </citation>
    <scope>NUCLEOTIDE SEQUENCE [LARGE SCALE GENOMIC DNA]</scope>
    <source>
        <strain evidence="10 11">V1-29</strain>
    </source>
</reference>
<dbReference type="Gene3D" id="3.40.605.10">
    <property type="entry name" value="Aldehyde Dehydrogenase, Chain A, domain 1"/>
    <property type="match status" value="1"/>
</dbReference>